<keyword evidence="4" id="KW-1185">Reference proteome</keyword>
<dbReference type="EMBL" id="LHUR01000027">
    <property type="protein sequence ID" value="KOA19170.1"/>
    <property type="molecule type" value="Genomic_DNA"/>
</dbReference>
<dbReference type="Gene3D" id="3.40.50.300">
    <property type="entry name" value="P-loop containing nucleotide triphosphate hydrolases"/>
    <property type="match status" value="1"/>
</dbReference>
<sequence length="675" mass="78517">MYLKSLKIINFRKFGSENNTVEFVDAQSYQEQKNSKEINIAPTTTLIVGKNNCGKTTIIQALDKLINDNSLKSNDFNFSYIKKLLNSYQASTEKFDLPFIEFIVGIGIDKNNTDLITNLIPFMTLEDINKSKLDIFIRYEVEDAEIFINNIKQLLQKKYRDENLIFNKFLEIIDISNFKLNYYNKNGESIKQFKLKDLMELKSIKANNIEGENCLSKAFSKIIEYRYNILLGGDKEKLESKIIDINSDLTKKFNSHHTKYINDSLGQVVSNDKLKVLLSADLTFQRLMNSLVKYKYVEENLYIPENQFGLGYTNLMMIIADLIDYMEKYPENSFNSKVNLISIEEPETFMHPQMQELFIKNINNAIATLLESKHKNINSQLIITTHSSHILNSKIHSGNTFNNINYITIEKNYANVVNLNDEKITPKSDTKENDLKFLKKHIKYKVSELFFSDAIILVEGVTEYTLLPYYIDKNDKLNKYYISVFNIDGAHGLVYRELIKLLKVPTLIITDCDIKRFDDEKEKFAQISSLKDRITTNQTIIKNNNDNSKLDVLPEYIEYQNMYIIYQGKINRYYATSFEEAFILTNYNNILLNNVLKKIKPNIYKEIIVGNNFSNNKKNSYKWQCKLSNDKSNFANELLYALIIEENKAEIPLLPKYIVTGLEILAKKLKGDESK</sequence>
<dbReference type="PANTHER" id="PTHR43581">
    <property type="entry name" value="ATP/GTP PHOSPHATASE"/>
    <property type="match status" value="1"/>
</dbReference>
<dbReference type="InterPro" id="IPR051396">
    <property type="entry name" value="Bact_Antivir_Def_Nuclease"/>
</dbReference>
<feature type="domain" description="Endonuclease GajA/Old nuclease/RecF-like AAA" evidence="1">
    <location>
        <begin position="1"/>
        <end position="390"/>
    </location>
</feature>
<evidence type="ECO:0000259" key="2">
    <source>
        <dbReference type="Pfam" id="PF20469"/>
    </source>
</evidence>
<dbReference type="PANTHER" id="PTHR43581:SF4">
    <property type="entry name" value="ATP_GTP PHOSPHATASE"/>
    <property type="match status" value="1"/>
</dbReference>
<dbReference type="RefSeq" id="WP_052221795.1">
    <property type="nucleotide sequence ID" value="NZ_LHUR01000027.1"/>
</dbReference>
<accession>A0A0L6Z879</accession>
<dbReference type="PATRIC" id="fig|1121318.3.peg.2288"/>
<dbReference type="SUPFAM" id="SSF52540">
    <property type="entry name" value="P-loop containing nucleoside triphosphate hydrolases"/>
    <property type="match status" value="2"/>
</dbReference>
<protein>
    <submittedName>
        <fullName evidence="3">Uncharacterized protein</fullName>
    </submittedName>
</protein>
<dbReference type="InterPro" id="IPR027417">
    <property type="entry name" value="P-loop_NTPase"/>
</dbReference>
<dbReference type="STRING" id="36844.SAMN04488501_10633"/>
<reference evidence="4" key="1">
    <citation type="submission" date="2015-08" db="EMBL/GenBank/DDBJ databases">
        <title>Genome sequence of the strict anaerobe Clostridium homopropionicum LuHBu1 (DSM 5847T).</title>
        <authorList>
            <person name="Poehlein A."/>
            <person name="Beck M."/>
            <person name="Schiel-Bengelsdorf B."/>
            <person name="Bengelsdorf F.R."/>
            <person name="Daniel R."/>
            <person name="Duerre P."/>
        </authorList>
    </citation>
    <scope>NUCLEOTIDE SEQUENCE [LARGE SCALE GENOMIC DNA]</scope>
    <source>
        <strain evidence="4">DSM 5847</strain>
    </source>
</reference>
<dbReference type="Proteomes" id="UP000037043">
    <property type="component" value="Unassembled WGS sequence"/>
</dbReference>
<name>A0A0L6Z879_9CLOT</name>
<evidence type="ECO:0000313" key="4">
    <source>
        <dbReference type="Proteomes" id="UP000037043"/>
    </source>
</evidence>
<dbReference type="CDD" id="cd01026">
    <property type="entry name" value="TOPRIM_OLD"/>
    <property type="match status" value="1"/>
</dbReference>
<dbReference type="InterPro" id="IPR034139">
    <property type="entry name" value="TOPRIM_OLD"/>
</dbReference>
<evidence type="ECO:0000313" key="3">
    <source>
        <dbReference type="EMBL" id="KOA19170.1"/>
    </source>
</evidence>
<dbReference type="AlphaFoldDB" id="A0A0L6Z879"/>
<dbReference type="InterPro" id="IPR041685">
    <property type="entry name" value="AAA_GajA/Old/RecF-like"/>
</dbReference>
<comment type="caution">
    <text evidence="3">The sequence shown here is derived from an EMBL/GenBank/DDBJ whole genome shotgun (WGS) entry which is preliminary data.</text>
</comment>
<proteinExistence type="predicted"/>
<dbReference type="Pfam" id="PF13175">
    <property type="entry name" value="AAA_15"/>
    <property type="match status" value="1"/>
</dbReference>
<feature type="domain" description="OLD protein-like TOPRIM" evidence="2">
    <location>
        <begin position="450"/>
        <end position="513"/>
    </location>
</feature>
<evidence type="ECO:0000259" key="1">
    <source>
        <dbReference type="Pfam" id="PF13175"/>
    </source>
</evidence>
<gene>
    <name evidence="3" type="ORF">CLHOM_22760</name>
</gene>
<dbReference type="Pfam" id="PF20469">
    <property type="entry name" value="OLD-like_TOPRIM"/>
    <property type="match status" value="1"/>
</dbReference>
<organism evidence="3 4">
    <name type="scientific">Clostridium homopropionicum DSM 5847</name>
    <dbReference type="NCBI Taxonomy" id="1121318"/>
    <lineage>
        <taxon>Bacteria</taxon>
        <taxon>Bacillati</taxon>
        <taxon>Bacillota</taxon>
        <taxon>Clostridia</taxon>
        <taxon>Eubacteriales</taxon>
        <taxon>Clostridiaceae</taxon>
        <taxon>Clostridium</taxon>
    </lineage>
</organism>